<comment type="function">
    <text evidence="2">Removes the formyl group from the N-terminal Met of newly synthesized proteins. Requires at least a dipeptide for an efficient rate of reaction. N-terminal L-methionine is a prerequisite for activity but the enzyme has broad specificity at other positions.</text>
</comment>
<comment type="similarity">
    <text evidence="1 2">Belongs to the polypeptide deformylase family.</text>
</comment>
<dbReference type="CDD" id="cd00487">
    <property type="entry name" value="Pep_deformylase"/>
    <property type="match status" value="1"/>
</dbReference>
<dbReference type="Gene3D" id="3.90.45.10">
    <property type="entry name" value="Peptide deformylase"/>
    <property type="match status" value="1"/>
</dbReference>
<feature type="binding site" evidence="2">
    <location>
        <position position="138"/>
    </location>
    <ligand>
        <name>Fe cation</name>
        <dbReference type="ChEBI" id="CHEBI:24875"/>
    </ligand>
</feature>
<gene>
    <name evidence="2 3" type="primary">def</name>
    <name evidence="3" type="ORF">COT94_04460</name>
</gene>
<dbReference type="HAMAP" id="MF_00163">
    <property type="entry name" value="Pep_deformylase"/>
    <property type="match status" value="1"/>
</dbReference>
<dbReference type="NCBIfam" id="NF001159">
    <property type="entry name" value="PRK00150.1-3"/>
    <property type="match status" value="1"/>
</dbReference>
<protein>
    <recommendedName>
        <fullName evidence="2">Peptide deformylase</fullName>
        <shortName evidence="2">PDF</shortName>
        <ecNumber evidence="2">3.5.1.88</ecNumber>
    </recommendedName>
    <alternativeName>
        <fullName evidence="2">Polypeptide deformylase</fullName>
    </alternativeName>
</protein>
<dbReference type="AlphaFoldDB" id="A0A2M6WSN1"/>
<keyword evidence="2" id="KW-0408">Iron</keyword>
<dbReference type="GO" id="GO:0042586">
    <property type="term" value="F:peptide deformylase activity"/>
    <property type="evidence" value="ECO:0007669"/>
    <property type="project" value="UniProtKB-UniRule"/>
</dbReference>
<dbReference type="PANTHER" id="PTHR10458:SF22">
    <property type="entry name" value="PEPTIDE DEFORMYLASE"/>
    <property type="match status" value="1"/>
</dbReference>
<dbReference type="PANTHER" id="PTHR10458">
    <property type="entry name" value="PEPTIDE DEFORMYLASE"/>
    <property type="match status" value="1"/>
</dbReference>
<dbReference type="EC" id="3.5.1.88" evidence="2"/>
<dbReference type="InterPro" id="IPR023635">
    <property type="entry name" value="Peptide_deformylase"/>
</dbReference>
<evidence type="ECO:0000313" key="3">
    <source>
        <dbReference type="EMBL" id="PIT95809.1"/>
    </source>
</evidence>
<evidence type="ECO:0000256" key="1">
    <source>
        <dbReference type="ARBA" id="ARBA00010759"/>
    </source>
</evidence>
<name>A0A2M6WSN1_9BACT</name>
<dbReference type="SUPFAM" id="SSF56420">
    <property type="entry name" value="Peptide deformylase"/>
    <property type="match status" value="1"/>
</dbReference>
<comment type="cofactor">
    <cofactor evidence="2">
        <name>Fe(2+)</name>
        <dbReference type="ChEBI" id="CHEBI:29033"/>
    </cofactor>
    <text evidence="2">Binds 1 Fe(2+) ion.</text>
</comment>
<feature type="active site" evidence="2">
    <location>
        <position position="135"/>
    </location>
</feature>
<dbReference type="EMBL" id="PFAM01000023">
    <property type="protein sequence ID" value="PIT95809.1"/>
    <property type="molecule type" value="Genomic_DNA"/>
</dbReference>
<feature type="binding site" evidence="2">
    <location>
        <position position="92"/>
    </location>
    <ligand>
        <name>Fe cation</name>
        <dbReference type="ChEBI" id="CHEBI:24875"/>
    </ligand>
</feature>
<dbReference type="InterPro" id="IPR036821">
    <property type="entry name" value="Peptide_deformylase_sf"/>
</dbReference>
<dbReference type="PIRSF" id="PIRSF004749">
    <property type="entry name" value="Pep_def"/>
    <property type="match status" value="1"/>
</dbReference>
<accession>A0A2M6WSN1</accession>
<evidence type="ECO:0000256" key="2">
    <source>
        <dbReference type="HAMAP-Rule" id="MF_00163"/>
    </source>
</evidence>
<dbReference type="GO" id="GO:0046872">
    <property type="term" value="F:metal ion binding"/>
    <property type="evidence" value="ECO:0007669"/>
    <property type="project" value="UniProtKB-KW"/>
</dbReference>
<comment type="catalytic activity">
    <reaction evidence="2">
        <text>N-terminal N-formyl-L-methionyl-[peptide] + H2O = N-terminal L-methionyl-[peptide] + formate</text>
        <dbReference type="Rhea" id="RHEA:24420"/>
        <dbReference type="Rhea" id="RHEA-COMP:10639"/>
        <dbReference type="Rhea" id="RHEA-COMP:10640"/>
        <dbReference type="ChEBI" id="CHEBI:15377"/>
        <dbReference type="ChEBI" id="CHEBI:15740"/>
        <dbReference type="ChEBI" id="CHEBI:49298"/>
        <dbReference type="ChEBI" id="CHEBI:64731"/>
        <dbReference type="EC" id="3.5.1.88"/>
    </reaction>
</comment>
<dbReference type="Pfam" id="PF01327">
    <property type="entry name" value="Pep_deformylase"/>
    <property type="match status" value="1"/>
</dbReference>
<keyword evidence="2" id="KW-0378">Hydrolase</keyword>
<dbReference type="GO" id="GO:0006412">
    <property type="term" value="P:translation"/>
    <property type="evidence" value="ECO:0007669"/>
    <property type="project" value="UniProtKB-UniRule"/>
</dbReference>
<evidence type="ECO:0000313" key="4">
    <source>
        <dbReference type="Proteomes" id="UP000228533"/>
    </source>
</evidence>
<keyword evidence="2" id="KW-0479">Metal-binding</keyword>
<feature type="binding site" evidence="2">
    <location>
        <position position="134"/>
    </location>
    <ligand>
        <name>Fe cation</name>
        <dbReference type="ChEBI" id="CHEBI:24875"/>
    </ligand>
</feature>
<organism evidence="3 4">
    <name type="scientific">Candidatus Falkowbacteria bacterium CG10_big_fil_rev_8_21_14_0_10_37_14</name>
    <dbReference type="NCBI Taxonomy" id="1974561"/>
    <lineage>
        <taxon>Bacteria</taxon>
        <taxon>Candidatus Falkowiibacteriota</taxon>
    </lineage>
</organism>
<dbReference type="PRINTS" id="PR01576">
    <property type="entry name" value="PDEFORMYLASE"/>
</dbReference>
<dbReference type="NCBIfam" id="TIGR00079">
    <property type="entry name" value="pept_deformyl"/>
    <property type="match status" value="1"/>
</dbReference>
<proteinExistence type="inferred from homology"/>
<keyword evidence="2" id="KW-0648">Protein biosynthesis</keyword>
<comment type="caution">
    <text evidence="3">The sequence shown here is derived from an EMBL/GenBank/DDBJ whole genome shotgun (WGS) entry which is preliminary data.</text>
</comment>
<sequence>MSILKIITHPNPLLRQISLPFSVAEITNTKTQQFITDMIETMLAKDGVGLAAPQVGQSRRMVVVNTKQGPLAMFNPEITKKSLLKEWDEEGCLSIPQTFGRVKRPKSIRCQFIDATGKQKNIAAQGLLARVIQHEADHLDGKLFIDFAKDIVEGVNTL</sequence>
<dbReference type="Proteomes" id="UP000228533">
    <property type="component" value="Unassembled WGS sequence"/>
</dbReference>
<reference evidence="4" key="1">
    <citation type="submission" date="2017-09" db="EMBL/GenBank/DDBJ databases">
        <title>Depth-based differentiation of microbial function through sediment-hosted aquifers and enrichment of novel symbionts in the deep terrestrial subsurface.</title>
        <authorList>
            <person name="Probst A.J."/>
            <person name="Ladd B."/>
            <person name="Jarett J.K."/>
            <person name="Geller-Mcgrath D.E."/>
            <person name="Sieber C.M.K."/>
            <person name="Emerson J.B."/>
            <person name="Anantharaman K."/>
            <person name="Thomas B.C."/>
            <person name="Malmstrom R."/>
            <person name="Stieglmeier M."/>
            <person name="Klingl A."/>
            <person name="Woyke T."/>
            <person name="Ryan C.M."/>
            <person name="Banfield J.F."/>
        </authorList>
    </citation>
    <scope>NUCLEOTIDE SEQUENCE [LARGE SCALE GENOMIC DNA]</scope>
</reference>